<feature type="transmembrane region" description="Helical" evidence="13">
    <location>
        <begin position="7"/>
        <end position="23"/>
    </location>
</feature>
<gene>
    <name evidence="15" type="ORF">FD41_GL002772</name>
    <name evidence="14" type="ORF">JCM14108_3216</name>
</gene>
<dbReference type="InterPro" id="IPR010617">
    <property type="entry name" value="TMEM175-like"/>
</dbReference>
<evidence type="ECO:0000256" key="3">
    <source>
        <dbReference type="ARBA" id="ARBA00022448"/>
    </source>
</evidence>
<sequence length="197" mass="22892">MNKGRVEAYTDAVVAIILTIMILEFKTPETPDWEGIFEQLPYFFAYIVSFVFIGVAWYNHHYMFSLAVRISKKVYWVNNLWLFSMSLLPVATGWVGKFPKSPSPEYLYLFVFTFWSLAYFWLSNSIRKTPEHINTTVSEKIEKMFPFKFLSSVFFPLSIGVIAIGIYFYPLLGIIITFLELVSLGFLTTPDSDHIKL</sequence>
<dbReference type="GO" id="GO:0015252">
    <property type="term" value="F:proton channel activity"/>
    <property type="evidence" value="ECO:0007669"/>
    <property type="project" value="InterPro"/>
</dbReference>
<evidence type="ECO:0000313" key="17">
    <source>
        <dbReference type="Proteomes" id="UP000051966"/>
    </source>
</evidence>
<evidence type="ECO:0000256" key="7">
    <source>
        <dbReference type="ARBA" id="ARBA00022958"/>
    </source>
</evidence>
<keyword evidence="11" id="KW-0407">Ion channel</keyword>
<keyword evidence="5 13" id="KW-0812">Transmembrane</keyword>
<keyword evidence="4" id="KW-0633">Potassium transport</keyword>
<evidence type="ECO:0000256" key="13">
    <source>
        <dbReference type="SAM" id="Phobius"/>
    </source>
</evidence>
<reference evidence="15 17" key="2">
    <citation type="journal article" date="2015" name="Genome Announc.">
        <title>Expanding the biotechnology potential of lactobacilli through comparative genomics of 213 strains and associated genera.</title>
        <authorList>
            <person name="Sun Z."/>
            <person name="Harris H.M."/>
            <person name="McCann A."/>
            <person name="Guo C."/>
            <person name="Argimon S."/>
            <person name="Zhang W."/>
            <person name="Yang X."/>
            <person name="Jeffery I.B."/>
            <person name="Cooney J.C."/>
            <person name="Kagawa T.F."/>
            <person name="Liu W."/>
            <person name="Song Y."/>
            <person name="Salvetti E."/>
            <person name="Wrobel A."/>
            <person name="Rasinkangas P."/>
            <person name="Parkhill J."/>
            <person name="Rea M.C."/>
            <person name="O'Sullivan O."/>
            <person name="Ritari J."/>
            <person name="Douillard F.P."/>
            <person name="Paul Ross R."/>
            <person name="Yang R."/>
            <person name="Briner A.E."/>
            <person name="Felis G.E."/>
            <person name="de Vos W.M."/>
            <person name="Barrangou R."/>
            <person name="Klaenhammer T.R."/>
            <person name="Caufield P.W."/>
            <person name="Cui Y."/>
            <person name="Zhang H."/>
            <person name="O'Toole P.W."/>
        </authorList>
    </citation>
    <scope>NUCLEOTIDE SEQUENCE [LARGE SCALE GENOMIC DNA]</scope>
    <source>
        <strain evidence="15 17">DSM 18382</strain>
    </source>
</reference>
<dbReference type="RefSeq" id="WP_035181453.1">
    <property type="nucleotide sequence ID" value="NZ_AZFY01000056.1"/>
</dbReference>
<evidence type="ECO:0000256" key="6">
    <source>
        <dbReference type="ARBA" id="ARBA00022826"/>
    </source>
</evidence>
<dbReference type="Pfam" id="PF06736">
    <property type="entry name" value="TMEM175"/>
    <property type="match status" value="1"/>
</dbReference>
<keyword evidence="17" id="KW-1185">Reference proteome</keyword>
<accession>X0PL51</accession>
<keyword evidence="3" id="KW-0813">Transport</keyword>
<dbReference type="AlphaFoldDB" id="X0PL51"/>
<dbReference type="EMBL" id="AZFY01000056">
    <property type="protein sequence ID" value="KRM08999.1"/>
    <property type="molecule type" value="Genomic_DNA"/>
</dbReference>
<evidence type="ECO:0000313" key="14">
    <source>
        <dbReference type="EMBL" id="GAF38112.1"/>
    </source>
</evidence>
<keyword evidence="6" id="KW-0631">Potassium channel</keyword>
<feature type="transmembrane region" description="Helical" evidence="13">
    <location>
        <begin position="106"/>
        <end position="122"/>
    </location>
</feature>
<evidence type="ECO:0000256" key="2">
    <source>
        <dbReference type="ARBA" id="ARBA00006920"/>
    </source>
</evidence>
<feature type="transmembrane region" description="Helical" evidence="13">
    <location>
        <begin position="74"/>
        <end position="94"/>
    </location>
</feature>
<dbReference type="PATRIC" id="fig|1423743.5.peg.2853"/>
<keyword evidence="8 13" id="KW-1133">Transmembrane helix</keyword>
<evidence type="ECO:0000256" key="4">
    <source>
        <dbReference type="ARBA" id="ARBA00022538"/>
    </source>
</evidence>
<dbReference type="Proteomes" id="UP000051966">
    <property type="component" value="Unassembled WGS sequence"/>
</dbReference>
<feature type="transmembrane region" description="Helical" evidence="13">
    <location>
        <begin position="153"/>
        <end position="179"/>
    </location>
</feature>
<comment type="similarity">
    <text evidence="2">Belongs to the TMEM175 family.</text>
</comment>
<evidence type="ECO:0000256" key="10">
    <source>
        <dbReference type="ARBA" id="ARBA00023136"/>
    </source>
</evidence>
<evidence type="ECO:0000313" key="16">
    <source>
        <dbReference type="Proteomes" id="UP000019488"/>
    </source>
</evidence>
<dbReference type="GO" id="GO:0005267">
    <property type="term" value="F:potassium channel activity"/>
    <property type="evidence" value="ECO:0007669"/>
    <property type="project" value="UniProtKB-KW"/>
</dbReference>
<reference evidence="14" key="1">
    <citation type="journal article" date="2014" name="Genome Announc.">
        <title>Draft Genome Sequences of Two Lactobacillus Strains, L. farraginis JCM 14108T and L. composti JCM 14202T, Isolated from Compost of Distilled Shochu Residue.</title>
        <authorList>
            <person name="Yuki M."/>
            <person name="Oshima K."/>
            <person name="Suda W."/>
            <person name="Kitahara M."/>
            <person name="Kitamura K."/>
            <person name="Iida T."/>
            <person name="Hattori M."/>
            <person name="Ohkuma M."/>
        </authorList>
    </citation>
    <scope>NUCLEOTIDE SEQUENCE [LARGE SCALE GENOMIC DNA]</scope>
    <source>
        <strain evidence="14">JCM 14108</strain>
    </source>
</reference>
<dbReference type="OrthoDB" id="7626281at2"/>
<organism evidence="14 16">
    <name type="scientific">Lentilactobacillus farraginis DSM 18382 = JCM 14108</name>
    <dbReference type="NCBI Taxonomy" id="1423743"/>
    <lineage>
        <taxon>Bacteria</taxon>
        <taxon>Bacillati</taxon>
        <taxon>Bacillota</taxon>
        <taxon>Bacilli</taxon>
        <taxon>Lactobacillales</taxon>
        <taxon>Lactobacillaceae</taxon>
        <taxon>Lentilactobacillus</taxon>
    </lineage>
</organism>
<comment type="subcellular location">
    <subcellularLocation>
        <location evidence="1">Membrane</location>
        <topology evidence="1">Multi-pass membrane protein</topology>
    </subcellularLocation>
</comment>
<comment type="caution">
    <text evidence="14">The sequence shown here is derived from an EMBL/GenBank/DDBJ whole genome shotgun (WGS) entry which is preliminary data.</text>
</comment>
<dbReference type="EMBL" id="BAKI01000075">
    <property type="protein sequence ID" value="GAF38112.1"/>
    <property type="molecule type" value="Genomic_DNA"/>
</dbReference>
<evidence type="ECO:0000256" key="8">
    <source>
        <dbReference type="ARBA" id="ARBA00022989"/>
    </source>
</evidence>
<comment type="catalytic activity">
    <reaction evidence="12">
        <text>K(+)(in) = K(+)(out)</text>
        <dbReference type="Rhea" id="RHEA:29463"/>
        <dbReference type="ChEBI" id="CHEBI:29103"/>
    </reaction>
</comment>
<keyword evidence="10 13" id="KW-0472">Membrane</keyword>
<keyword evidence="7" id="KW-0630">Potassium</keyword>
<evidence type="ECO:0000256" key="5">
    <source>
        <dbReference type="ARBA" id="ARBA00022692"/>
    </source>
</evidence>
<name>X0PL51_9LACO</name>
<evidence type="ECO:0000256" key="9">
    <source>
        <dbReference type="ARBA" id="ARBA00023065"/>
    </source>
</evidence>
<evidence type="ECO:0000256" key="1">
    <source>
        <dbReference type="ARBA" id="ARBA00004141"/>
    </source>
</evidence>
<protein>
    <submittedName>
        <fullName evidence="14">Integral membrane protein</fullName>
    </submittedName>
</protein>
<keyword evidence="9" id="KW-0406">Ion transport</keyword>
<dbReference type="STRING" id="1423743.FD41_GL002772"/>
<feature type="transmembrane region" description="Helical" evidence="13">
    <location>
        <begin position="43"/>
        <end position="62"/>
    </location>
</feature>
<evidence type="ECO:0000313" key="15">
    <source>
        <dbReference type="EMBL" id="KRM08999.1"/>
    </source>
</evidence>
<evidence type="ECO:0000256" key="11">
    <source>
        <dbReference type="ARBA" id="ARBA00023303"/>
    </source>
</evidence>
<dbReference type="GO" id="GO:0016020">
    <property type="term" value="C:membrane"/>
    <property type="evidence" value="ECO:0007669"/>
    <property type="project" value="UniProtKB-SubCell"/>
</dbReference>
<dbReference type="Proteomes" id="UP000019488">
    <property type="component" value="Unassembled WGS sequence"/>
</dbReference>
<evidence type="ECO:0000256" key="12">
    <source>
        <dbReference type="ARBA" id="ARBA00034430"/>
    </source>
</evidence>
<proteinExistence type="inferred from homology"/>